<protein>
    <recommendedName>
        <fullName evidence="8">Cardiolipin synthase N-terminal domain-containing protein</fullName>
    </recommendedName>
</protein>
<comment type="subcellular location">
    <subcellularLocation>
        <location evidence="1">Cell membrane</location>
        <topology evidence="1">Multi-pass membrane protein</topology>
    </subcellularLocation>
</comment>
<evidence type="ECO:0000256" key="2">
    <source>
        <dbReference type="ARBA" id="ARBA00022475"/>
    </source>
</evidence>
<reference evidence="9 10" key="1">
    <citation type="journal article" date="2019" name="Int. J. Syst. Evol. Microbiol.">
        <title>The Global Catalogue of Microorganisms (GCM) 10K type strain sequencing project: providing services to taxonomists for standard genome sequencing and annotation.</title>
        <authorList>
            <consortium name="The Broad Institute Genomics Platform"/>
            <consortium name="The Broad Institute Genome Sequencing Center for Infectious Disease"/>
            <person name="Wu L."/>
            <person name="Ma J."/>
        </authorList>
    </citation>
    <scope>NUCLEOTIDE SEQUENCE [LARGE SCALE GENOMIC DNA]</scope>
    <source>
        <strain evidence="9 10">JCM 14322</strain>
    </source>
</reference>
<comment type="caution">
    <text evidence="9">The sequence shown here is derived from an EMBL/GenBank/DDBJ whole genome shotgun (WGS) entry which is preliminary data.</text>
</comment>
<feature type="transmembrane region" description="Helical" evidence="7">
    <location>
        <begin position="37"/>
        <end position="57"/>
    </location>
</feature>
<evidence type="ECO:0000256" key="4">
    <source>
        <dbReference type="ARBA" id="ARBA00022989"/>
    </source>
</evidence>
<feature type="compositionally biased region" description="Basic and acidic residues" evidence="6">
    <location>
        <begin position="81"/>
        <end position="119"/>
    </location>
</feature>
<evidence type="ECO:0000256" key="6">
    <source>
        <dbReference type="SAM" id="MobiDB-lite"/>
    </source>
</evidence>
<evidence type="ECO:0000313" key="9">
    <source>
        <dbReference type="EMBL" id="GAA1809033.1"/>
    </source>
</evidence>
<evidence type="ECO:0000256" key="7">
    <source>
        <dbReference type="SAM" id="Phobius"/>
    </source>
</evidence>
<evidence type="ECO:0000256" key="1">
    <source>
        <dbReference type="ARBA" id="ARBA00004651"/>
    </source>
</evidence>
<keyword evidence="2" id="KW-1003">Cell membrane</keyword>
<evidence type="ECO:0000259" key="8">
    <source>
        <dbReference type="Pfam" id="PF13396"/>
    </source>
</evidence>
<sequence length="145" mass="15880">MARLLFGLGVAAVIFTIYAVADCAFFDRMRIRGLARGWWIVVIIFVPIIGPVLWFLIGRGRRVGSASGGRGHPTAPDDDTDFLRRLGQDAEQDERIRRLEQELAELDREPDTPPADDQHPAGPGAKRPENPETPGEAGPSGRPNA</sequence>
<evidence type="ECO:0000256" key="3">
    <source>
        <dbReference type="ARBA" id="ARBA00022692"/>
    </source>
</evidence>
<dbReference type="Proteomes" id="UP001500002">
    <property type="component" value="Unassembled WGS sequence"/>
</dbReference>
<evidence type="ECO:0000256" key="5">
    <source>
        <dbReference type="ARBA" id="ARBA00023136"/>
    </source>
</evidence>
<keyword evidence="10" id="KW-1185">Reference proteome</keyword>
<dbReference type="InterPro" id="IPR027379">
    <property type="entry name" value="CLS_N"/>
</dbReference>
<keyword evidence="5 7" id="KW-0472">Membrane</keyword>
<keyword evidence="4 7" id="KW-1133">Transmembrane helix</keyword>
<dbReference type="EMBL" id="BAAANJ010000005">
    <property type="protein sequence ID" value="GAA1809033.1"/>
    <property type="molecule type" value="Genomic_DNA"/>
</dbReference>
<dbReference type="RefSeq" id="WP_344295384.1">
    <property type="nucleotide sequence ID" value="NZ_BAAANJ010000005.1"/>
</dbReference>
<gene>
    <name evidence="9" type="ORF">GCM10009749_16870</name>
</gene>
<proteinExistence type="predicted"/>
<organism evidence="9 10">
    <name type="scientific">Agromyces neolithicus</name>
    <dbReference type="NCBI Taxonomy" id="269420"/>
    <lineage>
        <taxon>Bacteria</taxon>
        <taxon>Bacillati</taxon>
        <taxon>Actinomycetota</taxon>
        <taxon>Actinomycetes</taxon>
        <taxon>Micrococcales</taxon>
        <taxon>Microbacteriaceae</taxon>
        <taxon>Agromyces</taxon>
    </lineage>
</organism>
<feature type="domain" description="Cardiolipin synthase N-terminal" evidence="8">
    <location>
        <begin position="14"/>
        <end position="59"/>
    </location>
</feature>
<name>A0ABN2M4L3_9MICO</name>
<dbReference type="Pfam" id="PF13396">
    <property type="entry name" value="PLDc_N"/>
    <property type="match status" value="1"/>
</dbReference>
<feature type="region of interest" description="Disordered" evidence="6">
    <location>
        <begin position="63"/>
        <end position="145"/>
    </location>
</feature>
<evidence type="ECO:0000313" key="10">
    <source>
        <dbReference type="Proteomes" id="UP001500002"/>
    </source>
</evidence>
<accession>A0ABN2M4L3</accession>
<keyword evidence="3 7" id="KW-0812">Transmembrane</keyword>